<dbReference type="InterPro" id="IPR001633">
    <property type="entry name" value="EAL_dom"/>
</dbReference>
<evidence type="ECO:0008006" key="6">
    <source>
        <dbReference type="Google" id="ProtNLM"/>
    </source>
</evidence>
<dbReference type="InterPro" id="IPR035965">
    <property type="entry name" value="PAS-like_dom_sf"/>
</dbReference>
<evidence type="ECO:0000259" key="3">
    <source>
        <dbReference type="PROSITE" id="PS50887"/>
    </source>
</evidence>
<dbReference type="SUPFAM" id="SSF55785">
    <property type="entry name" value="PYP-like sensor domain (PAS domain)"/>
    <property type="match status" value="1"/>
</dbReference>
<dbReference type="InterPro" id="IPR000014">
    <property type="entry name" value="PAS"/>
</dbReference>
<evidence type="ECO:0000313" key="4">
    <source>
        <dbReference type="EMBL" id="AMW06496.1"/>
    </source>
</evidence>
<dbReference type="PROSITE" id="PS50883">
    <property type="entry name" value="EAL"/>
    <property type="match status" value="1"/>
</dbReference>
<feature type="domain" description="EAL" evidence="2">
    <location>
        <begin position="316"/>
        <end position="570"/>
    </location>
</feature>
<dbReference type="PANTHER" id="PTHR44757">
    <property type="entry name" value="DIGUANYLATE CYCLASE DGCP"/>
    <property type="match status" value="1"/>
</dbReference>
<keyword evidence="5" id="KW-1185">Reference proteome</keyword>
<evidence type="ECO:0000259" key="1">
    <source>
        <dbReference type="PROSITE" id="PS50112"/>
    </source>
</evidence>
<dbReference type="InterPro" id="IPR013767">
    <property type="entry name" value="PAS_fold"/>
</dbReference>
<dbReference type="InterPro" id="IPR029787">
    <property type="entry name" value="Nucleotide_cyclase"/>
</dbReference>
<dbReference type="PROSITE" id="PS50112">
    <property type="entry name" value="PAS"/>
    <property type="match status" value="1"/>
</dbReference>
<dbReference type="EMBL" id="CP011454">
    <property type="protein sequence ID" value="AMW06496.1"/>
    <property type="molecule type" value="Genomic_DNA"/>
</dbReference>
<evidence type="ECO:0000313" key="5">
    <source>
        <dbReference type="Proteomes" id="UP000076404"/>
    </source>
</evidence>
<name>A0A143BN60_9BACT</name>
<dbReference type="GO" id="GO:0006355">
    <property type="term" value="P:regulation of DNA-templated transcription"/>
    <property type="evidence" value="ECO:0007669"/>
    <property type="project" value="InterPro"/>
</dbReference>
<dbReference type="InterPro" id="IPR035919">
    <property type="entry name" value="EAL_sf"/>
</dbReference>
<dbReference type="PANTHER" id="PTHR44757:SF2">
    <property type="entry name" value="BIOFILM ARCHITECTURE MAINTENANCE PROTEIN MBAA"/>
    <property type="match status" value="1"/>
</dbReference>
<dbReference type="SUPFAM" id="SSF141868">
    <property type="entry name" value="EAL domain-like"/>
    <property type="match status" value="1"/>
</dbReference>
<dbReference type="CDD" id="cd00130">
    <property type="entry name" value="PAS"/>
    <property type="match status" value="1"/>
</dbReference>
<gene>
    <name evidence="4" type="ORF">GEMMAAP_02635</name>
</gene>
<dbReference type="NCBIfam" id="TIGR00254">
    <property type="entry name" value="GGDEF"/>
    <property type="match status" value="1"/>
</dbReference>
<dbReference type="NCBIfam" id="TIGR00229">
    <property type="entry name" value="sensory_box"/>
    <property type="match status" value="1"/>
</dbReference>
<dbReference type="AlphaFoldDB" id="A0A143BN60"/>
<organism evidence="4 5">
    <name type="scientific">Gemmatimonas phototrophica</name>
    <dbReference type="NCBI Taxonomy" id="1379270"/>
    <lineage>
        <taxon>Bacteria</taxon>
        <taxon>Pseudomonadati</taxon>
        <taxon>Gemmatimonadota</taxon>
        <taxon>Gemmatimonadia</taxon>
        <taxon>Gemmatimonadales</taxon>
        <taxon>Gemmatimonadaceae</taxon>
        <taxon>Gemmatimonas</taxon>
    </lineage>
</organism>
<dbReference type="KEGG" id="gph:GEMMAAP_02635"/>
<dbReference type="Pfam" id="PF00990">
    <property type="entry name" value="GGDEF"/>
    <property type="match status" value="1"/>
</dbReference>
<dbReference type="STRING" id="1379270.GEMMAAP_02635"/>
<dbReference type="InterPro" id="IPR000160">
    <property type="entry name" value="GGDEF_dom"/>
</dbReference>
<feature type="domain" description="GGDEF" evidence="3">
    <location>
        <begin position="175"/>
        <end position="307"/>
    </location>
</feature>
<dbReference type="SMART" id="SM00052">
    <property type="entry name" value="EAL"/>
    <property type="match status" value="1"/>
</dbReference>
<dbReference type="CDD" id="cd01949">
    <property type="entry name" value="GGDEF"/>
    <property type="match status" value="1"/>
</dbReference>
<dbReference type="SMART" id="SM00091">
    <property type="entry name" value="PAS"/>
    <property type="match status" value="1"/>
</dbReference>
<proteinExistence type="predicted"/>
<dbReference type="PROSITE" id="PS50887">
    <property type="entry name" value="GGDEF"/>
    <property type="match status" value="1"/>
</dbReference>
<reference evidence="4 5" key="1">
    <citation type="journal article" date="2014" name="Proc. Natl. Acad. Sci. U.S.A.">
        <title>Functional type 2 photosynthetic reaction centers found in the rare bacterial phylum Gemmatimonadetes.</title>
        <authorList>
            <person name="Zeng Y."/>
            <person name="Feng F."/>
            <person name="Medova H."/>
            <person name="Dean J."/>
            <person name="Koblizek M."/>
        </authorList>
    </citation>
    <scope>NUCLEOTIDE SEQUENCE [LARGE SCALE GENOMIC DNA]</scope>
    <source>
        <strain evidence="4 5">AP64</strain>
    </source>
</reference>
<dbReference type="CDD" id="cd01948">
    <property type="entry name" value="EAL"/>
    <property type="match status" value="1"/>
</dbReference>
<dbReference type="SMART" id="SM00267">
    <property type="entry name" value="GGDEF"/>
    <property type="match status" value="1"/>
</dbReference>
<sequence>MALAESAARENEARFRALVQHSSDVIMIVDPDGTIRYASPSMATVFGHTPSALVGTNLLVLLHDEDYVVGSRFLDELARTTVRTGHSSPGVLKCEWRLRNAAGAWMTVDNVGTNLLREPVIGGLVLNTRDVTEQSVIKQQYMHQAFHDPLTDLANRSLFLYQVGHALARQSRHSHPVTVLFLDLDNFKTVNDSLGHAFGDRLLVEAARRLATCVRASDLIARLGGDEFAVLVEDAESVDEVLIVATRIGEALSRPFMLGGKEVFVNASIGIARSTSGEGSDELVRNADVAMYVAKTRGKGQHVLFEQQMHAAALERLVVEADLRRAIEHEEFFLQYQPIVELATGDIVGAEALVRWMCRDRGTVPPGVFIPIAEETGLIVPIGRWVLRRACREAQRWTRERGMSCRITVNLSGRQLQDASVVDDVRLALEESGLDPTQLVLEITESMLMHNTELSMERLMALKALGVSLAIDDFGTGYSSLSYLQRYPIDILKIDKAFVDVIDKGGEGPVLAQAIVALGETLRMNTVAEGIETEAQRGTLLRLGCEFGQGYLFAPPIDAEDYWQLLLARGARTPMTSGRHRERRAEAA</sequence>
<dbReference type="Pfam" id="PF00989">
    <property type="entry name" value="PAS"/>
    <property type="match status" value="1"/>
</dbReference>
<reference evidence="4 5" key="2">
    <citation type="journal article" date="2016" name="Environ. Microbiol. Rep.">
        <title>Metagenomic evidence for the presence of phototrophic Gemmatimonadetes bacteria in diverse environments.</title>
        <authorList>
            <person name="Zeng Y."/>
            <person name="Baumbach J."/>
            <person name="Barbosa E.G."/>
            <person name="Azevedo V."/>
            <person name="Zhang C."/>
            <person name="Koblizek M."/>
        </authorList>
    </citation>
    <scope>NUCLEOTIDE SEQUENCE [LARGE SCALE GENOMIC DNA]</scope>
    <source>
        <strain evidence="4 5">AP64</strain>
    </source>
</reference>
<dbReference type="SUPFAM" id="SSF55073">
    <property type="entry name" value="Nucleotide cyclase"/>
    <property type="match status" value="1"/>
</dbReference>
<accession>A0A143BN60</accession>
<protein>
    <recommendedName>
        <fullName evidence="6">Diguanylate cyclase</fullName>
    </recommendedName>
</protein>
<feature type="domain" description="PAS" evidence="1">
    <location>
        <begin position="11"/>
        <end position="66"/>
    </location>
</feature>
<dbReference type="FunFam" id="3.30.70.270:FF:000001">
    <property type="entry name" value="Diguanylate cyclase domain protein"/>
    <property type="match status" value="1"/>
</dbReference>
<dbReference type="eggNOG" id="COG5001">
    <property type="taxonomic scope" value="Bacteria"/>
</dbReference>
<dbReference type="Gene3D" id="3.30.70.270">
    <property type="match status" value="1"/>
</dbReference>
<dbReference type="InterPro" id="IPR052155">
    <property type="entry name" value="Biofilm_reg_signaling"/>
</dbReference>
<evidence type="ECO:0000259" key="2">
    <source>
        <dbReference type="PROSITE" id="PS50883"/>
    </source>
</evidence>
<dbReference type="Gene3D" id="3.20.20.450">
    <property type="entry name" value="EAL domain"/>
    <property type="match status" value="1"/>
</dbReference>
<dbReference type="GO" id="GO:0003824">
    <property type="term" value="F:catalytic activity"/>
    <property type="evidence" value="ECO:0007669"/>
    <property type="project" value="UniProtKB-ARBA"/>
</dbReference>
<dbReference type="Proteomes" id="UP000076404">
    <property type="component" value="Chromosome"/>
</dbReference>
<dbReference type="Pfam" id="PF00563">
    <property type="entry name" value="EAL"/>
    <property type="match status" value="1"/>
</dbReference>
<dbReference type="Gene3D" id="3.30.450.20">
    <property type="entry name" value="PAS domain"/>
    <property type="match status" value="1"/>
</dbReference>
<dbReference type="InterPro" id="IPR043128">
    <property type="entry name" value="Rev_trsase/Diguanyl_cyclase"/>
</dbReference>